<dbReference type="GO" id="GO:0004805">
    <property type="term" value="F:trehalose-phosphatase activity"/>
    <property type="evidence" value="ECO:0007669"/>
    <property type="project" value="UniProtKB-EC"/>
</dbReference>
<dbReference type="GO" id="GO:0046872">
    <property type="term" value="F:metal ion binding"/>
    <property type="evidence" value="ECO:0007669"/>
    <property type="project" value="UniProtKB-KW"/>
</dbReference>
<dbReference type="InterPro" id="IPR003337">
    <property type="entry name" value="Trehalose_PPase"/>
</dbReference>
<keyword evidence="4" id="KW-0479">Metal-binding</keyword>
<dbReference type="KEGG" id="cmag:CBW24_03350"/>
<proteinExistence type="inferred from homology"/>
<keyword evidence="6" id="KW-1185">Reference proteome</keyword>
<dbReference type="GO" id="GO:0005992">
    <property type="term" value="P:trehalose biosynthetic process"/>
    <property type="evidence" value="ECO:0007669"/>
    <property type="project" value="UniProtKB-UniPathway"/>
</dbReference>
<comment type="similarity">
    <text evidence="2 4">Belongs to the trehalose phosphatase family.</text>
</comment>
<dbReference type="RefSeq" id="WP_097372676.1">
    <property type="nucleotide sequence ID" value="NZ_CP021404.1"/>
</dbReference>
<evidence type="ECO:0000256" key="4">
    <source>
        <dbReference type="RuleBase" id="RU361117"/>
    </source>
</evidence>
<dbReference type="EC" id="3.1.3.12" evidence="4"/>
<dbReference type="Gene3D" id="3.40.50.1000">
    <property type="entry name" value="HAD superfamily/HAD-like"/>
    <property type="match status" value="1"/>
</dbReference>
<dbReference type="OrthoDB" id="9814913at2"/>
<dbReference type="InterPro" id="IPR044651">
    <property type="entry name" value="OTSB-like"/>
</dbReference>
<accession>A0A291LWR0</accession>
<evidence type="ECO:0000313" key="5">
    <source>
        <dbReference type="EMBL" id="ATI41131.1"/>
    </source>
</evidence>
<dbReference type="EMBL" id="CP021404">
    <property type="protein sequence ID" value="ATI41131.1"/>
    <property type="molecule type" value="Genomic_DNA"/>
</dbReference>
<evidence type="ECO:0000256" key="2">
    <source>
        <dbReference type="ARBA" id="ARBA00008770"/>
    </source>
</evidence>
<sequence>MTMDDSRPPATVDWGQHALFLDFDGTLTPIVARPELVALAPTTRDLIAALVRATSGAVAIISGRSLADLATHTGDLGVTLSGSHGLELRQPEQEITLHGQFSDALSAAARALSPVAEAHDLLLEHKPGAVALHYRARPDCGDIVRRAVEDTARDLGLRHMHGNLVSEAAPRGIDKGTALAGIMAQPPFAGRHPVMIGDDTTDEDGFASAQNMGGFGLRIGGTDTCAQYRVADMDSALAWLDRSLRG</sequence>
<dbReference type="Gene3D" id="3.30.70.1020">
    <property type="entry name" value="Trehalose-6-phosphate phosphatase related protein, domain 2"/>
    <property type="match status" value="1"/>
</dbReference>
<comment type="function">
    <text evidence="4">Removes the phosphate from trehalose 6-phosphate to produce free trehalose.</text>
</comment>
<dbReference type="NCBIfam" id="TIGR01484">
    <property type="entry name" value="HAD-SF-IIB"/>
    <property type="match status" value="1"/>
</dbReference>
<organism evidence="5 6">
    <name type="scientific">Pacificitalea manganoxidans</name>
    <dbReference type="NCBI Taxonomy" id="1411902"/>
    <lineage>
        <taxon>Bacteria</taxon>
        <taxon>Pseudomonadati</taxon>
        <taxon>Pseudomonadota</taxon>
        <taxon>Alphaproteobacteria</taxon>
        <taxon>Rhodobacterales</taxon>
        <taxon>Paracoccaceae</taxon>
        <taxon>Pacificitalea</taxon>
    </lineage>
</organism>
<comment type="cofactor">
    <cofactor evidence="4">
        <name>Mg(2+)</name>
        <dbReference type="ChEBI" id="CHEBI:18420"/>
    </cofactor>
</comment>
<reference evidence="5 6" key="1">
    <citation type="submission" date="2017-05" db="EMBL/GenBank/DDBJ databases">
        <title>Comparative genomic and metabolic analysis of manganese-oxidizing mechanisms in Celeribater manganoxidans DY25T: its adaption to the environment of polymetallic nodule.</title>
        <authorList>
            <person name="Wang X."/>
        </authorList>
    </citation>
    <scope>NUCLEOTIDE SEQUENCE [LARGE SCALE GENOMIC DNA]</scope>
    <source>
        <strain evidence="5 6">DY25</strain>
    </source>
</reference>
<dbReference type="CDD" id="cd01627">
    <property type="entry name" value="HAD_TPP"/>
    <property type="match status" value="1"/>
</dbReference>
<dbReference type="PANTHER" id="PTHR43768">
    <property type="entry name" value="TREHALOSE 6-PHOSPHATE PHOSPHATASE"/>
    <property type="match status" value="1"/>
</dbReference>
<comment type="catalytic activity">
    <reaction evidence="4">
        <text>alpha,alpha-trehalose 6-phosphate + H2O = alpha,alpha-trehalose + phosphate</text>
        <dbReference type="Rhea" id="RHEA:23420"/>
        <dbReference type="ChEBI" id="CHEBI:15377"/>
        <dbReference type="ChEBI" id="CHEBI:16551"/>
        <dbReference type="ChEBI" id="CHEBI:43474"/>
        <dbReference type="ChEBI" id="CHEBI:58429"/>
        <dbReference type="EC" id="3.1.3.12"/>
    </reaction>
</comment>
<dbReference type="UniPathway" id="UPA00299"/>
<gene>
    <name evidence="5" type="ORF">CBW24_03350</name>
</gene>
<dbReference type="AlphaFoldDB" id="A0A291LWR0"/>
<dbReference type="InterPro" id="IPR006379">
    <property type="entry name" value="HAD-SF_hydro_IIB"/>
</dbReference>
<keyword evidence="4" id="KW-0460">Magnesium</keyword>
<dbReference type="InterPro" id="IPR036412">
    <property type="entry name" value="HAD-like_sf"/>
</dbReference>
<dbReference type="InterPro" id="IPR023214">
    <property type="entry name" value="HAD_sf"/>
</dbReference>
<dbReference type="Pfam" id="PF02358">
    <property type="entry name" value="Trehalose_PPase"/>
    <property type="match status" value="1"/>
</dbReference>
<evidence type="ECO:0000256" key="3">
    <source>
        <dbReference type="ARBA" id="ARBA00022801"/>
    </source>
</evidence>
<dbReference type="SUPFAM" id="SSF56784">
    <property type="entry name" value="HAD-like"/>
    <property type="match status" value="1"/>
</dbReference>
<evidence type="ECO:0000256" key="1">
    <source>
        <dbReference type="ARBA" id="ARBA00005199"/>
    </source>
</evidence>
<name>A0A291LWR0_9RHOB</name>
<evidence type="ECO:0000313" key="6">
    <source>
        <dbReference type="Proteomes" id="UP000219050"/>
    </source>
</evidence>
<comment type="pathway">
    <text evidence="1 4">Glycan biosynthesis; trehalose biosynthesis.</text>
</comment>
<dbReference type="Proteomes" id="UP000219050">
    <property type="component" value="Chromosome"/>
</dbReference>
<keyword evidence="3 4" id="KW-0378">Hydrolase</keyword>
<dbReference type="NCBIfam" id="TIGR00685">
    <property type="entry name" value="T6PP"/>
    <property type="match status" value="1"/>
</dbReference>
<dbReference type="PANTHER" id="PTHR43768:SF3">
    <property type="entry name" value="TREHALOSE 6-PHOSPHATE PHOSPHATASE"/>
    <property type="match status" value="1"/>
</dbReference>
<protein>
    <recommendedName>
        <fullName evidence="4">Trehalose 6-phosphate phosphatase</fullName>
        <ecNumber evidence="4">3.1.3.12</ecNumber>
    </recommendedName>
</protein>